<dbReference type="EMBL" id="FOVM01000002">
    <property type="protein sequence ID" value="SFN52681.1"/>
    <property type="molecule type" value="Genomic_DNA"/>
</dbReference>
<evidence type="ECO:0000313" key="2">
    <source>
        <dbReference type="EMBL" id="SFN52681.1"/>
    </source>
</evidence>
<reference evidence="3" key="1">
    <citation type="submission" date="2016-10" db="EMBL/GenBank/DDBJ databases">
        <authorList>
            <person name="Varghese N."/>
            <person name="Submissions S."/>
        </authorList>
    </citation>
    <scope>NUCLEOTIDE SEQUENCE [LARGE SCALE GENOMIC DNA]</scope>
    <source>
        <strain evidence="3">CGMCC 1.11101</strain>
    </source>
</reference>
<dbReference type="Gene3D" id="3.30.1050.10">
    <property type="entry name" value="SCP2 sterol-binding domain"/>
    <property type="match status" value="1"/>
</dbReference>
<proteinExistence type="predicted"/>
<evidence type="ECO:0000259" key="1">
    <source>
        <dbReference type="Pfam" id="PF02036"/>
    </source>
</evidence>
<keyword evidence="3" id="KW-1185">Reference proteome</keyword>
<accession>A0A1I4ZQZ0</accession>
<protein>
    <submittedName>
        <fullName evidence="2">SCP-2 sterol transfer family protein</fullName>
    </submittedName>
</protein>
<name>A0A1I4ZQZ0_9MICO</name>
<feature type="domain" description="SCP2" evidence="1">
    <location>
        <begin position="10"/>
        <end position="104"/>
    </location>
</feature>
<dbReference type="Pfam" id="PF02036">
    <property type="entry name" value="SCP2"/>
    <property type="match status" value="1"/>
</dbReference>
<dbReference type="STRING" id="995034.SAMN05216219_1004"/>
<gene>
    <name evidence="2" type="ORF">SAMN05216219_1004</name>
</gene>
<sequence>MDATAEFFDEISQRGHEPMLKRLSATLRWDIIDGDTTEHRLVRIDHGDLRVTMSEEPAECVIIVDRAVCNDVISGRTSALAALLRGAATVEGDTELMVLAQRLFPRRRGVSAGRSYVAGGGALDG</sequence>
<dbReference type="Proteomes" id="UP000198867">
    <property type="component" value="Unassembled WGS sequence"/>
</dbReference>
<evidence type="ECO:0000313" key="3">
    <source>
        <dbReference type="Proteomes" id="UP000198867"/>
    </source>
</evidence>
<organism evidence="2 3">
    <name type="scientific">Mycetocola miduiensis</name>
    <dbReference type="NCBI Taxonomy" id="995034"/>
    <lineage>
        <taxon>Bacteria</taxon>
        <taxon>Bacillati</taxon>
        <taxon>Actinomycetota</taxon>
        <taxon>Actinomycetes</taxon>
        <taxon>Micrococcales</taxon>
        <taxon>Microbacteriaceae</taxon>
        <taxon>Mycetocola</taxon>
    </lineage>
</organism>
<dbReference type="SUPFAM" id="SSF55718">
    <property type="entry name" value="SCP-like"/>
    <property type="match status" value="1"/>
</dbReference>
<dbReference type="InterPro" id="IPR003033">
    <property type="entry name" value="SCP2_sterol-bd_dom"/>
</dbReference>
<dbReference type="AlphaFoldDB" id="A0A1I4ZQZ0"/>
<dbReference type="InterPro" id="IPR036527">
    <property type="entry name" value="SCP2_sterol-bd_dom_sf"/>
</dbReference>